<organism evidence="1">
    <name type="scientific">Oryza barthii</name>
    <dbReference type="NCBI Taxonomy" id="65489"/>
    <lineage>
        <taxon>Eukaryota</taxon>
        <taxon>Viridiplantae</taxon>
        <taxon>Streptophyta</taxon>
        <taxon>Embryophyta</taxon>
        <taxon>Tracheophyta</taxon>
        <taxon>Spermatophyta</taxon>
        <taxon>Magnoliopsida</taxon>
        <taxon>Liliopsida</taxon>
        <taxon>Poales</taxon>
        <taxon>Poaceae</taxon>
        <taxon>BOP clade</taxon>
        <taxon>Oryzoideae</taxon>
        <taxon>Oryzeae</taxon>
        <taxon>Oryzinae</taxon>
        <taxon>Oryza</taxon>
    </lineage>
</organism>
<dbReference type="AlphaFoldDB" id="A0A0D3FJ21"/>
<reference evidence="1" key="2">
    <citation type="submission" date="2015-03" db="UniProtKB">
        <authorList>
            <consortium name="EnsemblPlants"/>
        </authorList>
    </citation>
    <scope>IDENTIFICATION</scope>
</reference>
<protein>
    <submittedName>
        <fullName evidence="1">Uncharacterized protein</fullName>
    </submittedName>
</protein>
<reference evidence="1" key="1">
    <citation type="journal article" date="2009" name="Rice">
        <title>De Novo Next Generation Sequencing of Plant Genomes.</title>
        <authorList>
            <person name="Rounsley S."/>
            <person name="Marri P.R."/>
            <person name="Yu Y."/>
            <person name="He R."/>
            <person name="Sisneros N."/>
            <person name="Goicoechea J.L."/>
            <person name="Lee S.J."/>
            <person name="Angelova A."/>
            <person name="Kudrna D."/>
            <person name="Luo M."/>
            <person name="Affourtit J."/>
            <person name="Desany B."/>
            <person name="Knight J."/>
            <person name="Niazi F."/>
            <person name="Egholm M."/>
            <person name="Wing R.A."/>
        </authorList>
    </citation>
    <scope>NUCLEOTIDE SEQUENCE [LARGE SCALE GENOMIC DNA]</scope>
    <source>
        <strain evidence="1">cv. IRGC 105608</strain>
    </source>
</reference>
<name>A0A0D3FJ21_9ORYZ</name>
<dbReference type="EnsemblPlants" id="OBART03G19120.1">
    <property type="protein sequence ID" value="OBART03G19120.1"/>
    <property type="gene ID" value="OBART03G19120"/>
</dbReference>
<proteinExistence type="predicted"/>
<sequence>MRVIQQEAFVVAGLRGSNGEAEVVPHEAKAAGEEAVAKCMVEASSKEATSPEMEEPLGDVIVRLCEVEATEIEGAGVLPCVIGGRASLHVWA</sequence>
<evidence type="ECO:0000313" key="1">
    <source>
        <dbReference type="EnsemblPlants" id="OBART03G19120.1"/>
    </source>
</evidence>
<dbReference type="HOGENOM" id="CLU_2416893_0_0_1"/>
<accession>A0A0D3FJ21</accession>
<dbReference type="Proteomes" id="UP000026960">
    <property type="component" value="Chromosome 3"/>
</dbReference>
<dbReference type="Gramene" id="OBART03G19120.1">
    <property type="protein sequence ID" value="OBART03G19120.1"/>
    <property type="gene ID" value="OBART03G19120"/>
</dbReference>
<dbReference type="PaxDb" id="65489-OBART03G19120.1"/>
<keyword evidence="2" id="KW-1185">Reference proteome</keyword>
<evidence type="ECO:0000313" key="2">
    <source>
        <dbReference type="Proteomes" id="UP000026960"/>
    </source>
</evidence>